<dbReference type="Gene3D" id="3.10.120.10">
    <property type="entry name" value="Cytochrome b5-like heme/steroid binding domain"/>
    <property type="match status" value="1"/>
</dbReference>
<dbReference type="OrthoDB" id="10254877at2759"/>
<dbReference type="Pfam" id="PF00173">
    <property type="entry name" value="Cyt-b5"/>
    <property type="match status" value="1"/>
</dbReference>
<dbReference type="InterPro" id="IPR006089">
    <property type="entry name" value="Acyl-CoA_DH_CS"/>
</dbReference>
<dbReference type="InParanoid" id="A0A2P6NEK0"/>
<dbReference type="SUPFAM" id="SSF47203">
    <property type="entry name" value="Acyl-CoA dehydrogenase C-terminal domain-like"/>
    <property type="match status" value="1"/>
</dbReference>
<proteinExistence type="inferred from homology"/>
<organism evidence="7 8">
    <name type="scientific">Planoprotostelium fungivorum</name>
    <dbReference type="NCBI Taxonomy" id="1890364"/>
    <lineage>
        <taxon>Eukaryota</taxon>
        <taxon>Amoebozoa</taxon>
        <taxon>Evosea</taxon>
        <taxon>Variosea</taxon>
        <taxon>Cavosteliida</taxon>
        <taxon>Cavosteliaceae</taxon>
        <taxon>Planoprotostelium</taxon>
    </lineage>
</organism>
<dbReference type="InterPro" id="IPR036400">
    <property type="entry name" value="Cyt_B5-like_heme/steroid_sf"/>
</dbReference>
<dbReference type="InterPro" id="IPR009100">
    <property type="entry name" value="AcylCoA_DH/oxidase_NM_dom_sf"/>
</dbReference>
<dbReference type="Gene3D" id="1.10.540.10">
    <property type="entry name" value="Acyl-CoA dehydrogenase/oxidase, N-terminal domain"/>
    <property type="match status" value="1"/>
</dbReference>
<dbReference type="STRING" id="1890364.A0A2P6NEK0"/>
<dbReference type="SUPFAM" id="SSF55856">
    <property type="entry name" value="Cytochrome b5-like heme/steroid binding domain"/>
    <property type="match status" value="1"/>
</dbReference>
<dbReference type="Gene3D" id="1.20.140.10">
    <property type="entry name" value="Butyryl-CoA Dehydrogenase, subunit A, domain 3"/>
    <property type="match status" value="1"/>
</dbReference>
<dbReference type="Proteomes" id="UP000241769">
    <property type="component" value="Unassembled WGS sequence"/>
</dbReference>
<feature type="domain" description="Cytochrome b5 heme-binding" evidence="6">
    <location>
        <begin position="4"/>
        <end position="81"/>
    </location>
</feature>
<keyword evidence="3" id="KW-0285">Flavoprotein</keyword>
<dbReference type="EMBL" id="MDYQ01000104">
    <property type="protein sequence ID" value="PRP82386.1"/>
    <property type="molecule type" value="Genomic_DNA"/>
</dbReference>
<dbReference type="InterPro" id="IPR006091">
    <property type="entry name" value="Acyl-CoA_Oxase/DH_mid-dom"/>
</dbReference>
<evidence type="ECO:0000256" key="5">
    <source>
        <dbReference type="ARBA" id="ARBA00023002"/>
    </source>
</evidence>
<dbReference type="PANTHER" id="PTHR48083">
    <property type="entry name" value="MEDIUM-CHAIN SPECIFIC ACYL-COA DEHYDROGENASE, MITOCHONDRIAL-RELATED"/>
    <property type="match status" value="1"/>
</dbReference>
<dbReference type="PROSITE" id="PS50255">
    <property type="entry name" value="CYTOCHROME_B5_2"/>
    <property type="match status" value="1"/>
</dbReference>
<dbReference type="InterPro" id="IPR037069">
    <property type="entry name" value="AcylCoA_DH/ox_N_sf"/>
</dbReference>
<gene>
    <name evidence="7" type="ORF">PROFUN_10162</name>
</gene>
<dbReference type="PROSITE" id="PS00072">
    <property type="entry name" value="ACYL_COA_DH_1"/>
    <property type="match status" value="1"/>
</dbReference>
<protein>
    <recommendedName>
        <fullName evidence="6">Cytochrome b5 heme-binding domain-containing protein</fullName>
    </recommendedName>
</protein>
<comment type="caution">
    <text evidence="7">The sequence shown here is derived from an EMBL/GenBank/DDBJ whole genome shotgun (WGS) entry which is preliminary data.</text>
</comment>
<reference evidence="7 8" key="1">
    <citation type="journal article" date="2018" name="Genome Biol. Evol.">
        <title>Multiple Roots of Fruiting Body Formation in Amoebozoa.</title>
        <authorList>
            <person name="Hillmann F."/>
            <person name="Forbes G."/>
            <person name="Novohradska S."/>
            <person name="Ferling I."/>
            <person name="Riege K."/>
            <person name="Groth M."/>
            <person name="Westermann M."/>
            <person name="Marz M."/>
            <person name="Spaller T."/>
            <person name="Winckler T."/>
            <person name="Schaap P."/>
            <person name="Glockner G."/>
        </authorList>
    </citation>
    <scope>NUCLEOTIDE SEQUENCE [LARGE SCALE GENOMIC DNA]</scope>
    <source>
        <strain evidence="7 8">Jena</strain>
    </source>
</reference>
<accession>A0A2P6NEK0</accession>
<evidence type="ECO:0000256" key="1">
    <source>
        <dbReference type="ARBA" id="ARBA00001974"/>
    </source>
</evidence>
<evidence type="ECO:0000256" key="2">
    <source>
        <dbReference type="ARBA" id="ARBA00009347"/>
    </source>
</evidence>
<dbReference type="InterPro" id="IPR050741">
    <property type="entry name" value="Acyl-CoA_dehydrogenase"/>
</dbReference>
<evidence type="ECO:0000259" key="6">
    <source>
        <dbReference type="PROSITE" id="PS50255"/>
    </source>
</evidence>
<dbReference type="GO" id="GO:0003995">
    <property type="term" value="F:acyl-CoA dehydrogenase activity"/>
    <property type="evidence" value="ECO:0007669"/>
    <property type="project" value="InterPro"/>
</dbReference>
<dbReference type="GO" id="GO:0005737">
    <property type="term" value="C:cytoplasm"/>
    <property type="evidence" value="ECO:0007669"/>
    <property type="project" value="TreeGrafter"/>
</dbReference>
<evidence type="ECO:0000313" key="8">
    <source>
        <dbReference type="Proteomes" id="UP000241769"/>
    </source>
</evidence>
<dbReference type="GO" id="GO:0050660">
    <property type="term" value="F:flavin adenine dinucleotide binding"/>
    <property type="evidence" value="ECO:0007669"/>
    <property type="project" value="InterPro"/>
</dbReference>
<dbReference type="InterPro" id="IPR001199">
    <property type="entry name" value="Cyt_B5-like_heme/steroid-bd"/>
</dbReference>
<evidence type="ECO:0000256" key="4">
    <source>
        <dbReference type="ARBA" id="ARBA00022827"/>
    </source>
</evidence>
<dbReference type="Pfam" id="PF02770">
    <property type="entry name" value="Acyl-CoA_dh_M"/>
    <property type="match status" value="1"/>
</dbReference>
<evidence type="ECO:0000256" key="3">
    <source>
        <dbReference type="ARBA" id="ARBA00022630"/>
    </source>
</evidence>
<dbReference type="AlphaFoldDB" id="A0A2P6NEK0"/>
<comment type="similarity">
    <text evidence="2">Belongs to the acyl-CoA dehydrogenase family.</text>
</comment>
<dbReference type="SUPFAM" id="SSF56645">
    <property type="entry name" value="Acyl-CoA dehydrogenase NM domain-like"/>
    <property type="match status" value="1"/>
</dbReference>
<keyword evidence="8" id="KW-1185">Reference proteome</keyword>
<comment type="cofactor">
    <cofactor evidence="1">
        <name>FAD</name>
        <dbReference type="ChEBI" id="CHEBI:57692"/>
    </cofactor>
</comment>
<evidence type="ECO:0000313" key="7">
    <source>
        <dbReference type="EMBL" id="PRP82386.1"/>
    </source>
</evidence>
<sequence length="513" mass="57343">MPELRTFTVEEVAKHNKKDDLWIIVDGTVYDLSNFAELHPGGGVVLYDEDVAGKDSTEVFYQLHRHEVLDKYKRYAIGHIEGHKPTVRPFVPGALSDVPYAEPTWLTPAYSSPYYNEGHRKFQKWFREFCDKEACRLDSCSPEDGKRISDECMKKITDINLHRMRLGPGKHLHGQVLPTGLKGEDFDYFHELIINQELCRMSTRGFQDGFLGGMVIGLPPVLNFARPELKEKICNEVFSGKKFISLAISEAFAGSDVAGLRCTATKSECGKFYIVNGTKKWITNGTFSDYFSTGVRTDAGLSMLLIERGDGVETKPIKTSYSPTAGTAYIIFEDVKVPVENLLGEENKGLQVILSNFNHERWVMVTAAVRGARTIVEECIKWAVQRKVFGKPLVSQAVIRNKLAAMISLCESHQAWLENVTYQMTKMNYKQQSKYLAGQIGLLKASATRASHFIADQAVQILGGRGITKTGMGSKVENFARTVKFDAILGGSEEVLMDLGVRQALRNLPASKM</sequence>
<dbReference type="InterPro" id="IPR046373">
    <property type="entry name" value="Acyl-CoA_Oxase/DH_mid-dom_sf"/>
</dbReference>
<name>A0A2P6NEK0_9EUKA</name>
<dbReference type="PANTHER" id="PTHR48083:SF28">
    <property type="entry name" value="ACYL-COA DEHYDROGENASE FAMILY PROTEIN (AFU_ORTHOLOGUE AFUA_6G10880)-RELATED"/>
    <property type="match status" value="1"/>
</dbReference>
<keyword evidence="5" id="KW-0560">Oxidoreductase</keyword>
<dbReference type="Gene3D" id="2.40.110.10">
    <property type="entry name" value="Butyryl-CoA Dehydrogenase, subunit A, domain 2"/>
    <property type="match status" value="1"/>
</dbReference>
<dbReference type="InterPro" id="IPR009075">
    <property type="entry name" value="AcylCo_DH/oxidase_C"/>
</dbReference>
<dbReference type="Pfam" id="PF00441">
    <property type="entry name" value="Acyl-CoA_dh_1"/>
    <property type="match status" value="1"/>
</dbReference>
<dbReference type="SMART" id="SM01117">
    <property type="entry name" value="Cyt-b5"/>
    <property type="match status" value="1"/>
</dbReference>
<keyword evidence="4" id="KW-0274">FAD</keyword>
<dbReference type="InterPro" id="IPR036250">
    <property type="entry name" value="AcylCo_DH-like_C"/>
</dbReference>
<dbReference type="GO" id="GO:0033539">
    <property type="term" value="P:fatty acid beta-oxidation using acyl-CoA dehydrogenase"/>
    <property type="evidence" value="ECO:0007669"/>
    <property type="project" value="TreeGrafter"/>
</dbReference>